<feature type="domain" description="PPM-type phosphatase" evidence="1">
    <location>
        <begin position="186"/>
        <end position="426"/>
    </location>
</feature>
<organism evidence="2 3">
    <name type="scientific">Rehmannia glutinosa</name>
    <name type="common">Chinese foxglove</name>
    <dbReference type="NCBI Taxonomy" id="99300"/>
    <lineage>
        <taxon>Eukaryota</taxon>
        <taxon>Viridiplantae</taxon>
        <taxon>Streptophyta</taxon>
        <taxon>Embryophyta</taxon>
        <taxon>Tracheophyta</taxon>
        <taxon>Spermatophyta</taxon>
        <taxon>Magnoliopsida</taxon>
        <taxon>eudicotyledons</taxon>
        <taxon>Gunneridae</taxon>
        <taxon>Pentapetalae</taxon>
        <taxon>asterids</taxon>
        <taxon>lamiids</taxon>
        <taxon>Lamiales</taxon>
        <taxon>Orobanchaceae</taxon>
        <taxon>Rehmannieae</taxon>
        <taxon>Rehmannia</taxon>
    </lineage>
</organism>
<dbReference type="PANTHER" id="PTHR47992">
    <property type="entry name" value="PROTEIN PHOSPHATASE"/>
    <property type="match status" value="1"/>
</dbReference>
<comment type="caution">
    <text evidence="2">The sequence shown here is derived from an EMBL/GenBank/DDBJ whole genome shotgun (WGS) entry which is preliminary data.</text>
</comment>
<reference evidence="2 3" key="1">
    <citation type="journal article" date="2021" name="Comput. Struct. Biotechnol. J.">
        <title>De novo genome assembly of the potent medicinal plant Rehmannia glutinosa using nanopore technology.</title>
        <authorList>
            <person name="Ma L."/>
            <person name="Dong C."/>
            <person name="Song C."/>
            <person name="Wang X."/>
            <person name="Zheng X."/>
            <person name="Niu Y."/>
            <person name="Chen S."/>
            <person name="Feng W."/>
        </authorList>
    </citation>
    <scope>NUCLEOTIDE SEQUENCE [LARGE SCALE GENOMIC DNA]</scope>
    <source>
        <strain evidence="2">DH-2019</strain>
    </source>
</reference>
<sequence length="426" mass="46412">MDVMNFELMAEQASLFSDSEMKNSNNSLDGDNEDCSFGDSGSEVSFTVVLGPGETRSGVSSVLAMTSEDDGSSSLEGDPILDSSCSLSVVSDTSSLCGDDLIGFETNSEIGTSFLEVDKSVFDVELIKTSNATVFGDSLSVAVGIGEDIVSDGVSLKSSAVDIQSEKGLISGRASRSIFEVDYVPLWGVTSVCGRRPEMEDAVATVPRLLKIPLEMLIGDRVIDGVANYCRDRVHRALTEELEIIMNDENNKENCEEQWRRAFTKCFIKVDDEIGGKARVEPIAPETVGSTAVVAIVCSSHIIVANCGDSRAVLCRGKEPMALSVDHKPNREDEYARIEAAGGKVIQWNGHRVFGVLAMSRSIGDRYLKPWIIPDPEVMFVPRAREDECLILASDGLWDVMTNEEVCDIARKEYYSGIKTTELHFH</sequence>
<name>A0ABR0UAX4_REHGL</name>
<dbReference type="CDD" id="cd00143">
    <property type="entry name" value="PP2Cc"/>
    <property type="match status" value="1"/>
</dbReference>
<dbReference type="InterPro" id="IPR036457">
    <property type="entry name" value="PPM-type-like_dom_sf"/>
</dbReference>
<evidence type="ECO:0000313" key="3">
    <source>
        <dbReference type="Proteomes" id="UP001318860"/>
    </source>
</evidence>
<proteinExistence type="predicted"/>
<dbReference type="SUPFAM" id="SSF81606">
    <property type="entry name" value="PP2C-like"/>
    <property type="match status" value="1"/>
</dbReference>
<keyword evidence="3" id="KW-1185">Reference proteome</keyword>
<evidence type="ECO:0000313" key="2">
    <source>
        <dbReference type="EMBL" id="KAK6119705.1"/>
    </source>
</evidence>
<dbReference type="Proteomes" id="UP001318860">
    <property type="component" value="Unassembled WGS sequence"/>
</dbReference>
<dbReference type="InterPro" id="IPR015655">
    <property type="entry name" value="PP2C"/>
</dbReference>
<dbReference type="EMBL" id="JABTTQ020003146">
    <property type="protein sequence ID" value="KAK6119705.1"/>
    <property type="molecule type" value="Genomic_DNA"/>
</dbReference>
<dbReference type="Gene3D" id="3.60.40.10">
    <property type="entry name" value="PPM-type phosphatase domain"/>
    <property type="match status" value="1"/>
</dbReference>
<dbReference type="SMART" id="SM00332">
    <property type="entry name" value="PP2Cc"/>
    <property type="match status" value="1"/>
</dbReference>
<gene>
    <name evidence="2" type="ORF">DH2020_046551</name>
</gene>
<evidence type="ECO:0000259" key="1">
    <source>
        <dbReference type="PROSITE" id="PS51746"/>
    </source>
</evidence>
<dbReference type="PROSITE" id="PS51746">
    <property type="entry name" value="PPM_2"/>
    <property type="match status" value="1"/>
</dbReference>
<dbReference type="InterPro" id="IPR001932">
    <property type="entry name" value="PPM-type_phosphatase-like_dom"/>
</dbReference>
<accession>A0ABR0UAX4</accession>
<protein>
    <recommendedName>
        <fullName evidence="1">PPM-type phosphatase domain-containing protein</fullName>
    </recommendedName>
</protein>
<dbReference type="Pfam" id="PF00481">
    <property type="entry name" value="PP2C"/>
    <property type="match status" value="1"/>
</dbReference>